<keyword evidence="2" id="KW-0238">DNA-binding</keyword>
<evidence type="ECO:0000256" key="2">
    <source>
        <dbReference type="ARBA" id="ARBA00023125"/>
    </source>
</evidence>
<evidence type="ECO:0000313" key="6">
    <source>
        <dbReference type="EMBL" id="NML42314.1"/>
    </source>
</evidence>
<dbReference type="PROSITE" id="PS51078">
    <property type="entry name" value="ICLR_ED"/>
    <property type="match status" value="1"/>
</dbReference>
<proteinExistence type="predicted"/>
<dbReference type="Gene3D" id="3.30.450.40">
    <property type="match status" value="1"/>
</dbReference>
<dbReference type="InterPro" id="IPR005471">
    <property type="entry name" value="Tscrpt_reg_IclR_N"/>
</dbReference>
<keyword evidence="3" id="KW-0804">Transcription</keyword>
<dbReference type="Proteomes" id="UP000541185">
    <property type="component" value="Unassembled WGS sequence"/>
</dbReference>
<dbReference type="EMBL" id="JABBFX010000001">
    <property type="protein sequence ID" value="NML42314.1"/>
    <property type="molecule type" value="Genomic_DNA"/>
</dbReference>
<dbReference type="AlphaFoldDB" id="A0A848GVD7"/>
<keyword evidence="1" id="KW-0805">Transcription regulation</keyword>
<dbReference type="Gene3D" id="1.10.10.10">
    <property type="entry name" value="Winged helix-like DNA-binding domain superfamily/Winged helix DNA-binding domain"/>
    <property type="match status" value="1"/>
</dbReference>
<dbReference type="RefSeq" id="WP_169416530.1">
    <property type="nucleotide sequence ID" value="NZ_JABBFX010000001.1"/>
</dbReference>
<reference evidence="6 7" key="1">
    <citation type="submission" date="2020-04" db="EMBL/GenBank/DDBJ databases">
        <title>Ramlibacter sp. G-1-2-2 isolated from soil.</title>
        <authorList>
            <person name="Dahal R.H."/>
        </authorList>
    </citation>
    <scope>NUCLEOTIDE SEQUENCE [LARGE SCALE GENOMIC DNA]</scope>
    <source>
        <strain evidence="6 7">G-1-2-2</strain>
    </source>
</reference>
<feature type="domain" description="HTH iclR-type" evidence="4">
    <location>
        <begin position="20"/>
        <end position="81"/>
    </location>
</feature>
<dbReference type="GO" id="GO:0003677">
    <property type="term" value="F:DNA binding"/>
    <property type="evidence" value="ECO:0007669"/>
    <property type="project" value="UniProtKB-KW"/>
</dbReference>
<dbReference type="SUPFAM" id="SSF46785">
    <property type="entry name" value="Winged helix' DNA-binding domain"/>
    <property type="match status" value="1"/>
</dbReference>
<evidence type="ECO:0000313" key="7">
    <source>
        <dbReference type="Proteomes" id="UP000541185"/>
    </source>
</evidence>
<organism evidence="6 7">
    <name type="scientific">Ramlibacter agri</name>
    <dbReference type="NCBI Taxonomy" id="2728837"/>
    <lineage>
        <taxon>Bacteria</taxon>
        <taxon>Pseudomonadati</taxon>
        <taxon>Pseudomonadota</taxon>
        <taxon>Betaproteobacteria</taxon>
        <taxon>Burkholderiales</taxon>
        <taxon>Comamonadaceae</taxon>
        <taxon>Ramlibacter</taxon>
    </lineage>
</organism>
<dbReference type="Pfam" id="PF01614">
    <property type="entry name" value="IclR_C"/>
    <property type="match status" value="1"/>
</dbReference>
<dbReference type="GO" id="GO:0003700">
    <property type="term" value="F:DNA-binding transcription factor activity"/>
    <property type="evidence" value="ECO:0007669"/>
    <property type="project" value="TreeGrafter"/>
</dbReference>
<dbReference type="PROSITE" id="PS51077">
    <property type="entry name" value="HTH_ICLR"/>
    <property type="match status" value="1"/>
</dbReference>
<dbReference type="PANTHER" id="PTHR30136:SF39">
    <property type="entry name" value="TRANSCRIPTIONAL REGULATORY PROTEIN"/>
    <property type="match status" value="1"/>
</dbReference>
<dbReference type="GO" id="GO:0045892">
    <property type="term" value="P:negative regulation of DNA-templated transcription"/>
    <property type="evidence" value="ECO:0007669"/>
    <property type="project" value="TreeGrafter"/>
</dbReference>
<dbReference type="Pfam" id="PF09339">
    <property type="entry name" value="HTH_IclR"/>
    <property type="match status" value="1"/>
</dbReference>
<dbReference type="InterPro" id="IPR036390">
    <property type="entry name" value="WH_DNA-bd_sf"/>
</dbReference>
<dbReference type="InterPro" id="IPR029016">
    <property type="entry name" value="GAF-like_dom_sf"/>
</dbReference>
<gene>
    <name evidence="6" type="ORF">HHL11_01040</name>
</gene>
<protein>
    <submittedName>
        <fullName evidence="6">Helix-turn-helix domain-containing protein</fullName>
    </submittedName>
</protein>
<accession>A0A848GVD7</accession>
<evidence type="ECO:0000259" key="5">
    <source>
        <dbReference type="PROSITE" id="PS51078"/>
    </source>
</evidence>
<evidence type="ECO:0000256" key="1">
    <source>
        <dbReference type="ARBA" id="ARBA00023015"/>
    </source>
</evidence>
<sequence length="246" mass="26296">MPRKPLNASVADEKPAPGGAAAVDRALCLLAAFRTGDAALTLTELAQRCGLYKSTALRLLASLEHARFLERLEDGRYALSSEVARLNAIHAASFSQDRVVLPALRKLVEVTGESAAYHVQQGHGANAVRLCRYRVDSPHPIRDFIQAGDVLPMARGTGGRVLTAFEPERAKAGSAADRKLYAHIREAGFYTAIGDRLAEVGGISAPVFHADGSIAAAVTLTMPSHRYKESHAKHVLAAARELSGRV</sequence>
<name>A0A848GVD7_9BURK</name>
<dbReference type="InterPro" id="IPR014757">
    <property type="entry name" value="Tscrpt_reg_IclR_C"/>
</dbReference>
<dbReference type="SUPFAM" id="SSF55781">
    <property type="entry name" value="GAF domain-like"/>
    <property type="match status" value="1"/>
</dbReference>
<feature type="domain" description="IclR-ED" evidence="5">
    <location>
        <begin position="82"/>
        <end position="246"/>
    </location>
</feature>
<dbReference type="SMART" id="SM00346">
    <property type="entry name" value="HTH_ICLR"/>
    <property type="match status" value="1"/>
</dbReference>
<dbReference type="InterPro" id="IPR036388">
    <property type="entry name" value="WH-like_DNA-bd_sf"/>
</dbReference>
<comment type="caution">
    <text evidence="6">The sequence shown here is derived from an EMBL/GenBank/DDBJ whole genome shotgun (WGS) entry which is preliminary data.</text>
</comment>
<keyword evidence="7" id="KW-1185">Reference proteome</keyword>
<evidence type="ECO:0000256" key="3">
    <source>
        <dbReference type="ARBA" id="ARBA00023163"/>
    </source>
</evidence>
<evidence type="ECO:0000259" key="4">
    <source>
        <dbReference type="PROSITE" id="PS51077"/>
    </source>
</evidence>
<dbReference type="InterPro" id="IPR050707">
    <property type="entry name" value="HTH_MetabolicPath_Reg"/>
</dbReference>
<dbReference type="PANTHER" id="PTHR30136">
    <property type="entry name" value="HELIX-TURN-HELIX TRANSCRIPTIONAL REGULATOR, ICLR FAMILY"/>
    <property type="match status" value="1"/>
</dbReference>